<name>A0A1C7MLY8_9FUNG</name>
<organism evidence="1 2">
    <name type="scientific">Choanephora cucurbitarum</name>
    <dbReference type="NCBI Taxonomy" id="101091"/>
    <lineage>
        <taxon>Eukaryota</taxon>
        <taxon>Fungi</taxon>
        <taxon>Fungi incertae sedis</taxon>
        <taxon>Mucoromycota</taxon>
        <taxon>Mucoromycotina</taxon>
        <taxon>Mucoromycetes</taxon>
        <taxon>Mucorales</taxon>
        <taxon>Mucorineae</taxon>
        <taxon>Choanephoraceae</taxon>
        <taxon>Choanephoroideae</taxon>
        <taxon>Choanephora</taxon>
    </lineage>
</organism>
<comment type="caution">
    <text evidence="1">The sequence shown here is derived from an EMBL/GenBank/DDBJ whole genome shotgun (WGS) entry which is preliminary data.</text>
</comment>
<dbReference type="Proteomes" id="UP000093000">
    <property type="component" value="Unassembled WGS sequence"/>
</dbReference>
<accession>A0A1C7MLY8</accession>
<dbReference type="InParanoid" id="A0A1C7MLY8"/>
<reference evidence="1 2" key="1">
    <citation type="submission" date="2016-03" db="EMBL/GenBank/DDBJ databases">
        <title>Choanephora cucurbitarum.</title>
        <authorList>
            <person name="Min B."/>
            <person name="Park H."/>
            <person name="Park J.-H."/>
            <person name="Shin H.-D."/>
            <person name="Choi I.-G."/>
        </authorList>
    </citation>
    <scope>NUCLEOTIDE SEQUENCE [LARGE SCALE GENOMIC DNA]</scope>
    <source>
        <strain evidence="1 2">KUS-F28377</strain>
    </source>
</reference>
<keyword evidence="2" id="KW-1185">Reference proteome</keyword>
<proteinExistence type="predicted"/>
<dbReference type="OrthoDB" id="2426083at2759"/>
<evidence type="ECO:0000313" key="1">
    <source>
        <dbReference type="EMBL" id="OBZ76004.1"/>
    </source>
</evidence>
<gene>
    <name evidence="1" type="ORF">A0J61_11871</name>
</gene>
<dbReference type="AlphaFoldDB" id="A0A1C7MLY8"/>
<dbReference type="EMBL" id="LUGH01002619">
    <property type="protein sequence ID" value="OBZ76004.1"/>
    <property type="molecule type" value="Genomic_DNA"/>
</dbReference>
<sequence>MVRLLVDTTVGLPGLPIDYLCHQRDTFCADLLSKIQTACSLHSHRFLSFRGRALIADSLILSRLWQILWVTSLSAAFFAKIRSLISQFMNW</sequence>
<evidence type="ECO:0000313" key="2">
    <source>
        <dbReference type="Proteomes" id="UP000093000"/>
    </source>
</evidence>
<protein>
    <submittedName>
        <fullName evidence="1">Uncharacterized protein</fullName>
    </submittedName>
</protein>